<accession>A0A832ZWY5</accession>
<dbReference type="AlphaFoldDB" id="A0A832ZWY5"/>
<sequence>MTRLVKVELLSLLPVVYSNKCKAFCVSVHDNYEMQIREYPSEVAENQARVSAVYWELVREFGSMLRLSIVNPLSPRGVWLTLRHRLSNGFWAVIDGHEVVDASLGIEAVKEAVKRRIRGVIRETSQSH</sequence>
<evidence type="ECO:0000313" key="1">
    <source>
        <dbReference type="EMBL" id="HIQ30383.1"/>
    </source>
</evidence>
<gene>
    <name evidence="1" type="ORF">EYH45_07470</name>
</gene>
<comment type="caution">
    <text evidence="1">The sequence shown here is derived from an EMBL/GenBank/DDBJ whole genome shotgun (WGS) entry which is preliminary data.</text>
</comment>
<organism evidence="1 2">
    <name type="scientific">Caldiarchaeum subterraneum</name>
    <dbReference type="NCBI Taxonomy" id="311458"/>
    <lineage>
        <taxon>Archaea</taxon>
        <taxon>Nitrososphaerota</taxon>
        <taxon>Candidatus Caldarchaeales</taxon>
        <taxon>Candidatus Caldarchaeaceae</taxon>
        <taxon>Candidatus Caldarchaeum</taxon>
    </lineage>
</organism>
<dbReference type="EMBL" id="DQVM01000146">
    <property type="protein sequence ID" value="HIQ30383.1"/>
    <property type="molecule type" value="Genomic_DNA"/>
</dbReference>
<protein>
    <submittedName>
        <fullName evidence="1">Uncharacterized protein</fullName>
    </submittedName>
</protein>
<reference evidence="1" key="1">
    <citation type="journal article" date="2020" name="ISME J.">
        <title>Gammaproteobacteria mediating utilization of methyl-, sulfur- and petroleum organic compounds in deep ocean hydrothermal plumes.</title>
        <authorList>
            <person name="Zhou Z."/>
            <person name="Liu Y."/>
            <person name="Pan J."/>
            <person name="Cron B.R."/>
            <person name="Toner B.M."/>
            <person name="Anantharaman K."/>
            <person name="Breier J.A."/>
            <person name="Dick G.J."/>
            <person name="Li M."/>
        </authorList>
    </citation>
    <scope>NUCLEOTIDE SEQUENCE</scope>
    <source>
        <strain evidence="1">SZUA-1515</strain>
    </source>
</reference>
<dbReference type="Proteomes" id="UP000608579">
    <property type="component" value="Unassembled WGS sequence"/>
</dbReference>
<name>A0A832ZWY5_CALS0</name>
<proteinExistence type="predicted"/>
<evidence type="ECO:0000313" key="2">
    <source>
        <dbReference type="Proteomes" id="UP000608579"/>
    </source>
</evidence>